<evidence type="ECO:0000313" key="5">
    <source>
        <dbReference type="Proteomes" id="UP000199101"/>
    </source>
</evidence>
<dbReference type="Gene3D" id="3.90.1530.30">
    <property type="match status" value="1"/>
</dbReference>
<proteinExistence type="inferred from homology"/>
<dbReference type="InterPro" id="IPR036086">
    <property type="entry name" value="ParB/Sulfiredoxin_sf"/>
</dbReference>
<dbReference type="GO" id="GO:0007059">
    <property type="term" value="P:chromosome segregation"/>
    <property type="evidence" value="ECO:0007669"/>
    <property type="project" value="TreeGrafter"/>
</dbReference>
<dbReference type="InterPro" id="IPR004437">
    <property type="entry name" value="ParB/RepB/Spo0J"/>
</dbReference>
<protein>
    <submittedName>
        <fullName evidence="4">Chromosome partitioning protein, ParB family</fullName>
    </submittedName>
</protein>
<feature type="compositionally biased region" description="Basic and acidic residues" evidence="2">
    <location>
        <begin position="373"/>
        <end position="386"/>
    </location>
</feature>
<dbReference type="EMBL" id="FMAG01000014">
    <property type="protein sequence ID" value="SCB49449.1"/>
    <property type="molecule type" value="Genomic_DNA"/>
</dbReference>
<name>A0A1C3XB66_9HYPH</name>
<comment type="similarity">
    <text evidence="1">Belongs to the ParB family.</text>
</comment>
<evidence type="ECO:0000256" key="2">
    <source>
        <dbReference type="SAM" id="MobiDB-lite"/>
    </source>
</evidence>
<dbReference type="SUPFAM" id="SSF109709">
    <property type="entry name" value="KorB DNA-binding domain-like"/>
    <property type="match status" value="1"/>
</dbReference>
<dbReference type="SMART" id="SM00470">
    <property type="entry name" value="ParB"/>
    <property type="match status" value="1"/>
</dbReference>
<dbReference type="InterPro" id="IPR050336">
    <property type="entry name" value="Chromosome_partition/occlusion"/>
</dbReference>
<dbReference type="OrthoDB" id="9813122at2"/>
<dbReference type="GO" id="GO:0005694">
    <property type="term" value="C:chromosome"/>
    <property type="evidence" value="ECO:0007669"/>
    <property type="project" value="TreeGrafter"/>
</dbReference>
<reference evidence="5" key="1">
    <citation type="submission" date="2016-08" db="EMBL/GenBank/DDBJ databases">
        <authorList>
            <person name="Varghese N."/>
            <person name="Submissions Spin"/>
        </authorList>
    </citation>
    <scope>NUCLEOTIDE SEQUENCE [LARGE SCALE GENOMIC DNA]</scope>
    <source>
        <strain evidence="5">HAMBI 2975</strain>
    </source>
</reference>
<sequence>MTDIITIALNKLDTDPMNVRKTYSKEGIEELAANIRNDGYQVLQNLVVRKSDKKGRFLVIAGERRRLALNLLAEAGEITKDFAVECKEREGDKATEISLAENLIRRDMHPLDAQDAFASLAEKGMPIADIAARFGTTETIVSRRLALARVSPVLRELYRDEEISLEQLSAFTVTDDHVRQEEVWNSLPSWNRSAHRIRDALQRGSMRATDKRLVFIGGLEAYEAAGGNVQRDLFDTGNSGYATDIALVERLVAEKLNSEAEKVSAEGWLWVECHAEMPNEAHRLRRVYRQTIPLTEEQQAELDRLDEEYSELAALIEDGDVDDEQESRFDQVVTQIETLQAAEECYAPEDISRAGAYVCIDHYGKLRIERGFIRPEPSHGDDHDDTATDSEESNDSASGKASIAKPFTLSAALTQELTAQKTAAIRAELAHNPDVALVAVVHAMLLSVQGIYGSEETCLELRLTSDRLENSIKDPAECKGMVALDDLAENYGHQLPGNPADLWNWCLDQTREELLRLLAFAAAKSVNALQLPHYNRSNQRRHADKLATALKVDMTDWFPATAANYFGRVSKAGIEEALTEAKGGDFASGVAGMKKAEAAAYAERQIGGTGWLPGPVRIADLESRQAEDDDSELMDAAE</sequence>
<dbReference type="STRING" id="410764.GA0061103_0590"/>
<organism evidence="4 5">
    <name type="scientific">Rhizobium multihospitium</name>
    <dbReference type="NCBI Taxonomy" id="410764"/>
    <lineage>
        <taxon>Bacteria</taxon>
        <taxon>Pseudomonadati</taxon>
        <taxon>Pseudomonadota</taxon>
        <taxon>Alphaproteobacteria</taxon>
        <taxon>Hyphomicrobiales</taxon>
        <taxon>Rhizobiaceae</taxon>
        <taxon>Rhizobium/Agrobacterium group</taxon>
        <taxon>Rhizobium</taxon>
    </lineage>
</organism>
<dbReference type="SUPFAM" id="SSF110849">
    <property type="entry name" value="ParB/Sulfiredoxin"/>
    <property type="match status" value="1"/>
</dbReference>
<gene>
    <name evidence="4" type="ORF">GA0061103_0590</name>
</gene>
<dbReference type="NCBIfam" id="TIGR00180">
    <property type="entry name" value="parB_part"/>
    <property type="match status" value="1"/>
</dbReference>
<dbReference type="InterPro" id="IPR003115">
    <property type="entry name" value="ParB_N"/>
</dbReference>
<dbReference type="PANTHER" id="PTHR33375">
    <property type="entry name" value="CHROMOSOME-PARTITIONING PROTEIN PARB-RELATED"/>
    <property type="match status" value="1"/>
</dbReference>
<dbReference type="RefSeq" id="WP_092719691.1">
    <property type="nucleotide sequence ID" value="NZ_FMAG01000014.1"/>
</dbReference>
<dbReference type="Proteomes" id="UP000199101">
    <property type="component" value="Unassembled WGS sequence"/>
</dbReference>
<dbReference type="Gene3D" id="1.10.10.2830">
    <property type="match status" value="1"/>
</dbReference>
<evidence type="ECO:0000313" key="4">
    <source>
        <dbReference type="EMBL" id="SCB49449.1"/>
    </source>
</evidence>
<dbReference type="Pfam" id="PF02195">
    <property type="entry name" value="ParB_N"/>
    <property type="match status" value="1"/>
</dbReference>
<evidence type="ECO:0000256" key="1">
    <source>
        <dbReference type="ARBA" id="ARBA00006295"/>
    </source>
</evidence>
<evidence type="ECO:0000259" key="3">
    <source>
        <dbReference type="SMART" id="SM00470"/>
    </source>
</evidence>
<feature type="domain" description="ParB-like N-terminal" evidence="3">
    <location>
        <begin position="5"/>
        <end position="103"/>
    </location>
</feature>
<dbReference type="GO" id="GO:0003677">
    <property type="term" value="F:DNA binding"/>
    <property type="evidence" value="ECO:0007669"/>
    <property type="project" value="InterPro"/>
</dbReference>
<keyword evidence="5" id="KW-1185">Reference proteome</keyword>
<dbReference type="PANTHER" id="PTHR33375:SF7">
    <property type="entry name" value="CHROMOSOME 2-PARTITIONING PROTEIN PARB-RELATED"/>
    <property type="match status" value="1"/>
</dbReference>
<dbReference type="CDD" id="cd16406">
    <property type="entry name" value="ParB_N_like"/>
    <property type="match status" value="1"/>
</dbReference>
<accession>A0A1C3XB66</accession>
<dbReference type="AlphaFoldDB" id="A0A1C3XB66"/>
<feature type="region of interest" description="Disordered" evidence="2">
    <location>
        <begin position="373"/>
        <end position="401"/>
    </location>
</feature>